<keyword evidence="2" id="KW-1185">Reference proteome</keyword>
<evidence type="ECO:0000313" key="1">
    <source>
        <dbReference type="EMBL" id="MCU6704446.1"/>
    </source>
</evidence>
<reference evidence="1 2" key="1">
    <citation type="journal article" date="2021" name="ISME Commun">
        <title>Automated analysis of genomic sequences facilitates high-throughput and comprehensive description of bacteria.</title>
        <authorList>
            <person name="Hitch T.C.A."/>
        </authorList>
    </citation>
    <scope>NUCLEOTIDE SEQUENCE [LARGE SCALE GENOMIC DNA]</scope>
    <source>
        <strain evidence="1 2">Sanger_31</strain>
    </source>
</reference>
<sequence>MSKIDKAMKKFYNKPIPNDITFDEVVSVMTHFGCILDSGGNHPKIVYPKLGYVIPVPKHGKCVGEVYIKQLKDLLDMIREELT</sequence>
<evidence type="ECO:0000313" key="2">
    <source>
        <dbReference type="Proteomes" id="UP001208131"/>
    </source>
</evidence>
<dbReference type="SUPFAM" id="SSF54786">
    <property type="entry name" value="YcfA/nrd intein domain"/>
    <property type="match status" value="1"/>
</dbReference>
<protein>
    <submittedName>
        <fullName evidence="1">Type II toxin-antitoxin system HicA family toxin</fullName>
    </submittedName>
</protein>
<dbReference type="EMBL" id="JAOQJZ010000001">
    <property type="protein sequence ID" value="MCU6704446.1"/>
    <property type="molecule type" value="Genomic_DNA"/>
</dbReference>
<name>A0AAE3LKX7_9FIRM</name>
<accession>A0AAE3LKX7</accession>
<dbReference type="RefSeq" id="WP_267300210.1">
    <property type="nucleotide sequence ID" value="NZ_JAOQJZ010000001.1"/>
</dbReference>
<dbReference type="Proteomes" id="UP001208131">
    <property type="component" value="Unassembled WGS sequence"/>
</dbReference>
<proteinExistence type="predicted"/>
<comment type="caution">
    <text evidence="1">The sequence shown here is derived from an EMBL/GenBank/DDBJ whole genome shotgun (WGS) entry which is preliminary data.</text>
</comment>
<organism evidence="1 2">
    <name type="scientific">Hominimerdicola aceti</name>
    <dbReference type="NCBI Taxonomy" id="2981726"/>
    <lineage>
        <taxon>Bacteria</taxon>
        <taxon>Bacillati</taxon>
        <taxon>Bacillota</taxon>
        <taxon>Clostridia</taxon>
        <taxon>Eubacteriales</taxon>
        <taxon>Oscillospiraceae</taxon>
        <taxon>Hominimerdicola</taxon>
    </lineage>
</organism>
<dbReference type="AlphaFoldDB" id="A0AAE3LKX7"/>
<gene>
    <name evidence="1" type="ORF">OCV57_00700</name>
</gene>